<proteinExistence type="predicted"/>
<dbReference type="AlphaFoldDB" id="U2DYP4"/>
<dbReference type="OrthoDB" id="1650379at2"/>
<dbReference type="InParanoid" id="U2DYP4"/>
<accession>U2DYP4</accession>
<reference evidence="1 2" key="2">
    <citation type="journal article" date="2013" name="PLoS ONE">
        <title>INDIGO - INtegrated Data Warehouse of MIcrobial GenOmes with Examples from the Red Sea Extremophiles.</title>
        <authorList>
            <person name="Alam I."/>
            <person name="Antunes A."/>
            <person name="Kamau A.A."/>
            <person name="Ba Alawi W."/>
            <person name="Kalkatawi M."/>
            <person name="Stingl U."/>
            <person name="Bajic V.B."/>
        </authorList>
    </citation>
    <scope>NUCLEOTIDE SEQUENCE [LARGE SCALE GENOMIC DNA]</scope>
    <source>
        <strain evidence="1 2">SSD-17B</strain>
    </source>
</reference>
<gene>
    <name evidence="1" type="ORF">HLPCO_000018</name>
</gene>
<evidence type="ECO:0000313" key="2">
    <source>
        <dbReference type="Proteomes" id="UP000005707"/>
    </source>
</evidence>
<evidence type="ECO:0000313" key="1">
    <source>
        <dbReference type="EMBL" id="ERJ13367.1"/>
    </source>
</evidence>
<dbReference type="EMBL" id="AFNU02000001">
    <property type="protein sequence ID" value="ERJ13367.1"/>
    <property type="molecule type" value="Genomic_DNA"/>
</dbReference>
<name>U2DYP4_9MOLU</name>
<dbReference type="Pfam" id="PF06265">
    <property type="entry name" value="YutD-like"/>
    <property type="match status" value="1"/>
</dbReference>
<evidence type="ECO:0008006" key="3">
    <source>
        <dbReference type="Google" id="ProtNLM"/>
    </source>
</evidence>
<dbReference type="FunCoup" id="U2DYP4">
    <property type="interactions" value="22"/>
</dbReference>
<dbReference type="STRING" id="1033810.HLPCO_000018"/>
<dbReference type="InterPro" id="IPR038141">
    <property type="entry name" value="YutD-like_sf"/>
</dbReference>
<sequence length="89" mass="10278">MIEIGNKKFEIVKDYRDGFDEEVFTKKYTGTLDKYNVIVGDISSNLLRLKGFTTKGNKRSSKHVNAIPDYLNEACNYNCPYFIVKRVSD</sequence>
<reference evidence="1 2" key="1">
    <citation type="journal article" date="2011" name="J. Bacteriol.">
        <title>Genome sequence of Haloplasma contractile, an unusual contractile bacterium from a deep-sea anoxic brine lake.</title>
        <authorList>
            <person name="Antunes A."/>
            <person name="Alam I."/>
            <person name="El Dorry H."/>
            <person name="Siam R."/>
            <person name="Robertson A."/>
            <person name="Bajic V.B."/>
            <person name="Stingl U."/>
        </authorList>
    </citation>
    <scope>NUCLEOTIDE SEQUENCE [LARGE SCALE GENOMIC DNA]</scope>
    <source>
        <strain evidence="1 2">SSD-17B</strain>
    </source>
</reference>
<comment type="caution">
    <text evidence="1">The sequence shown here is derived from an EMBL/GenBank/DDBJ whole genome shotgun (WGS) entry which is preliminary data.</text>
</comment>
<dbReference type="Gene3D" id="3.50.4.20">
    <property type="match status" value="1"/>
</dbReference>
<dbReference type="InterPro" id="IPR009370">
    <property type="entry name" value="YutD-like"/>
</dbReference>
<protein>
    <recommendedName>
        <fullName evidence="3">DUF1027 domain-containing protein</fullName>
    </recommendedName>
</protein>
<dbReference type="eggNOG" id="COG4470">
    <property type="taxonomic scope" value="Bacteria"/>
</dbReference>
<keyword evidence="2" id="KW-1185">Reference proteome</keyword>
<dbReference type="Proteomes" id="UP000005707">
    <property type="component" value="Unassembled WGS sequence"/>
</dbReference>
<dbReference type="RefSeq" id="WP_008826526.1">
    <property type="nucleotide sequence ID" value="NZ_AFNU02000001.1"/>
</dbReference>
<organism evidence="1 2">
    <name type="scientific">Haloplasma contractile SSD-17B</name>
    <dbReference type="NCBI Taxonomy" id="1033810"/>
    <lineage>
        <taxon>Bacteria</taxon>
        <taxon>Bacillati</taxon>
        <taxon>Mycoplasmatota</taxon>
        <taxon>Mollicutes</taxon>
        <taxon>Haloplasmatales</taxon>
        <taxon>Haloplasmataceae</taxon>
        <taxon>Haloplasma</taxon>
    </lineage>
</organism>